<dbReference type="CDD" id="cd01292">
    <property type="entry name" value="metallo-dependent_hydrolases"/>
    <property type="match status" value="1"/>
</dbReference>
<gene>
    <name evidence="6" type="ORF">DFQ27_000182</name>
</gene>
<dbReference type="InterPro" id="IPR006680">
    <property type="entry name" value="Amidohydro-rel"/>
</dbReference>
<feature type="domain" description="Amidohydrolase-related" evidence="5">
    <location>
        <begin position="69"/>
        <end position="406"/>
    </location>
</feature>
<evidence type="ECO:0000256" key="4">
    <source>
        <dbReference type="SAM" id="MobiDB-lite"/>
    </source>
</evidence>
<comment type="caution">
    <text evidence="6">The sequence shown here is derived from an EMBL/GenBank/DDBJ whole genome shotgun (WGS) entry which is preliminary data.</text>
</comment>
<protein>
    <recommendedName>
        <fullName evidence="5">Amidohydrolase-related domain-containing protein</fullName>
    </recommendedName>
</protein>
<dbReference type="GO" id="GO:0019748">
    <property type="term" value="P:secondary metabolic process"/>
    <property type="evidence" value="ECO:0007669"/>
    <property type="project" value="TreeGrafter"/>
</dbReference>
<evidence type="ECO:0000256" key="2">
    <source>
        <dbReference type="ARBA" id="ARBA00023239"/>
    </source>
</evidence>
<name>A0A9P6PLA7_9FUNG</name>
<dbReference type="PANTHER" id="PTHR21240">
    <property type="entry name" value="2-AMINO-3-CARBOXYLMUCONATE-6-SEMIALDEHYDE DECARBOXYLASE"/>
    <property type="match status" value="1"/>
</dbReference>
<dbReference type="SUPFAM" id="SSF51556">
    <property type="entry name" value="Metallo-dependent hydrolases"/>
    <property type="match status" value="1"/>
</dbReference>
<comment type="similarity">
    <text evidence="3">Belongs to the metallo-dependent hydrolases superfamily.</text>
</comment>
<proteinExistence type="inferred from homology"/>
<dbReference type="GO" id="GO:0016831">
    <property type="term" value="F:carboxy-lyase activity"/>
    <property type="evidence" value="ECO:0007669"/>
    <property type="project" value="UniProtKB-KW"/>
</dbReference>
<keyword evidence="2 3" id="KW-0456">Lyase</keyword>
<dbReference type="EMBL" id="JAAAJB010001019">
    <property type="protein sequence ID" value="KAG0249336.1"/>
    <property type="molecule type" value="Genomic_DNA"/>
</dbReference>
<sequence>MCQGSVPEYFQFKAAPPPAPERMFNSRFLEQTPTEVVGRSTPKEEQVAVTTVDGSSEYRVAAHAPCPIIDAHVHIFPQKLMDAVWSFFDNYYWPVRYKPQYQASRADFLIQQGIRHVVLLIYAHRDGISRGLNAFMAQTVRDMNHRYGGRPISSSSSSSFSSPNGLRPPARQRVATGLGTVMPGEPGAVEILTEAFTVHKLAGIKMHSHVQCVAANDPSMDEVYATCIRFDKCCLIHAGKEPNSAAYKVDADKICDASIVEDVLQRYPTLKICVPHLGMNQYQEFCDLLDRYPNLYLDTTMTLGAFFKMQEPAEQVSEMFRNLLTRHADRILYGTDWPNLPYDWCRELANLVSVVDGDGLLIHDNMEKDGPVAPSMNAERGTNRTVESDRALEKILWRNAARFYGISEADLGLGSDLPAAHL</sequence>
<dbReference type="GO" id="GO:0016787">
    <property type="term" value="F:hydrolase activity"/>
    <property type="evidence" value="ECO:0007669"/>
    <property type="project" value="InterPro"/>
</dbReference>
<reference evidence="6" key="1">
    <citation type="journal article" date="2020" name="Fungal Divers.">
        <title>Resolving the Mortierellaceae phylogeny through synthesis of multi-gene phylogenetics and phylogenomics.</title>
        <authorList>
            <person name="Vandepol N."/>
            <person name="Liber J."/>
            <person name="Desiro A."/>
            <person name="Na H."/>
            <person name="Kennedy M."/>
            <person name="Barry K."/>
            <person name="Grigoriev I.V."/>
            <person name="Miller A.N."/>
            <person name="O'Donnell K."/>
            <person name="Stajich J.E."/>
            <person name="Bonito G."/>
        </authorList>
    </citation>
    <scope>NUCLEOTIDE SEQUENCE</scope>
    <source>
        <strain evidence="6">BC1065</strain>
    </source>
</reference>
<dbReference type="InterPro" id="IPR032466">
    <property type="entry name" value="Metal_Hydrolase"/>
</dbReference>
<dbReference type="Pfam" id="PF04909">
    <property type="entry name" value="Amidohydro_2"/>
    <property type="match status" value="1"/>
</dbReference>
<evidence type="ECO:0000313" key="7">
    <source>
        <dbReference type="Proteomes" id="UP000807716"/>
    </source>
</evidence>
<organism evidence="6 7">
    <name type="scientific">Actinomortierella ambigua</name>
    <dbReference type="NCBI Taxonomy" id="1343610"/>
    <lineage>
        <taxon>Eukaryota</taxon>
        <taxon>Fungi</taxon>
        <taxon>Fungi incertae sedis</taxon>
        <taxon>Mucoromycota</taxon>
        <taxon>Mortierellomycotina</taxon>
        <taxon>Mortierellomycetes</taxon>
        <taxon>Mortierellales</taxon>
        <taxon>Mortierellaceae</taxon>
        <taxon>Actinomortierella</taxon>
    </lineage>
</organism>
<feature type="compositionally biased region" description="Low complexity" evidence="4">
    <location>
        <begin position="153"/>
        <end position="162"/>
    </location>
</feature>
<feature type="region of interest" description="Disordered" evidence="4">
    <location>
        <begin position="147"/>
        <end position="170"/>
    </location>
</feature>
<keyword evidence="7" id="KW-1185">Reference proteome</keyword>
<accession>A0A9P6PLA7</accession>
<keyword evidence="1 3" id="KW-0210">Decarboxylase</keyword>
<dbReference type="AlphaFoldDB" id="A0A9P6PLA7"/>
<evidence type="ECO:0000256" key="3">
    <source>
        <dbReference type="RuleBase" id="RU366045"/>
    </source>
</evidence>
<evidence type="ECO:0000313" key="6">
    <source>
        <dbReference type="EMBL" id="KAG0249336.1"/>
    </source>
</evidence>
<dbReference type="InterPro" id="IPR032465">
    <property type="entry name" value="ACMSD"/>
</dbReference>
<evidence type="ECO:0000256" key="1">
    <source>
        <dbReference type="ARBA" id="ARBA00022793"/>
    </source>
</evidence>
<dbReference type="OrthoDB" id="432010at2759"/>
<dbReference type="GO" id="GO:0005737">
    <property type="term" value="C:cytoplasm"/>
    <property type="evidence" value="ECO:0007669"/>
    <property type="project" value="TreeGrafter"/>
</dbReference>
<dbReference type="PANTHER" id="PTHR21240:SF28">
    <property type="entry name" value="ISO-OROTATE DECARBOXYLASE (EUROFUNG)"/>
    <property type="match status" value="1"/>
</dbReference>
<dbReference type="Proteomes" id="UP000807716">
    <property type="component" value="Unassembled WGS sequence"/>
</dbReference>
<dbReference type="Gene3D" id="3.20.20.140">
    <property type="entry name" value="Metal-dependent hydrolases"/>
    <property type="match status" value="1"/>
</dbReference>
<evidence type="ECO:0000259" key="5">
    <source>
        <dbReference type="Pfam" id="PF04909"/>
    </source>
</evidence>